<keyword evidence="3" id="KW-1185">Reference proteome</keyword>
<name>A0A226D3P3_FOLCA</name>
<dbReference type="SUPFAM" id="SSF50985">
    <property type="entry name" value="RCC1/BLIP-II"/>
    <property type="match status" value="1"/>
</dbReference>
<dbReference type="STRING" id="158441.A0A226D3P3"/>
<proteinExistence type="predicted"/>
<feature type="domain" description="BTB" evidence="1">
    <location>
        <begin position="295"/>
        <end position="362"/>
    </location>
</feature>
<reference evidence="2 3" key="1">
    <citation type="submission" date="2015-12" db="EMBL/GenBank/DDBJ databases">
        <title>The genome of Folsomia candida.</title>
        <authorList>
            <person name="Faddeeva A."/>
            <person name="Derks M.F."/>
            <person name="Anvar Y."/>
            <person name="Smit S."/>
            <person name="Van Straalen N."/>
            <person name="Roelofs D."/>
        </authorList>
    </citation>
    <scope>NUCLEOTIDE SEQUENCE [LARGE SCALE GENOMIC DNA]</scope>
    <source>
        <strain evidence="2 3">VU population</strain>
        <tissue evidence="2">Whole body</tissue>
    </source>
</reference>
<dbReference type="OrthoDB" id="5814172at2759"/>
<evidence type="ECO:0000313" key="3">
    <source>
        <dbReference type="Proteomes" id="UP000198287"/>
    </source>
</evidence>
<dbReference type="InterPro" id="IPR009091">
    <property type="entry name" value="RCC1/BLIP-II"/>
</dbReference>
<dbReference type="Gene3D" id="2.130.10.30">
    <property type="entry name" value="Regulator of chromosome condensation 1/beta-lactamase-inhibitor protein II"/>
    <property type="match status" value="1"/>
</dbReference>
<sequence>MESASPPGIIIPAKKLKLWKVFSDLGPEGDKILKTAKLAHTCPRKGRVTGVLSCIASALKGLDTGRHPEPFDFPSPVAVTGSLTGEKVVQVASSGGRHVLAVTLGGDVHQWDWPREPSLIAGEKFGDQKVVSVACNNYLNVALTEDGEVFEWEWGSEPQKSALSTSSRIKKITASKSTIFALTVDGSMQPLPVSGNPTTVVEELSFSGYKSVKEVATCVTEDVSVVELNANTCLGRYVGNRAPWTVPFFTKSASLDEAFAQISQTSYRTMWVAREPEPRKLCDDISNLWTTKKNADVTFSVEGKLISAHKLILTMRSEYFEKMFSGEWAETDGSIVDIKDTNHDIFEGLIFYIYHDKIPFANFDYENLFGLMKLADSYCDLTIRRECEEILMGSVNKENAFFLLRNAASVNALDLEEKVTKVILDSQFFGETLSPAELVDLLGREAFDKLATAAFYRN</sequence>
<dbReference type="SMART" id="SM00225">
    <property type="entry name" value="BTB"/>
    <property type="match status" value="1"/>
</dbReference>
<organism evidence="2 3">
    <name type="scientific">Folsomia candida</name>
    <name type="common">Springtail</name>
    <dbReference type="NCBI Taxonomy" id="158441"/>
    <lineage>
        <taxon>Eukaryota</taxon>
        <taxon>Metazoa</taxon>
        <taxon>Ecdysozoa</taxon>
        <taxon>Arthropoda</taxon>
        <taxon>Hexapoda</taxon>
        <taxon>Collembola</taxon>
        <taxon>Entomobryomorpha</taxon>
        <taxon>Isotomoidea</taxon>
        <taxon>Isotomidae</taxon>
        <taxon>Proisotominae</taxon>
        <taxon>Folsomia</taxon>
    </lineage>
</organism>
<dbReference type="InterPro" id="IPR011333">
    <property type="entry name" value="SKP1/BTB/POZ_sf"/>
</dbReference>
<gene>
    <name evidence="2" type="ORF">Fcan01_25405</name>
</gene>
<dbReference type="Proteomes" id="UP000198287">
    <property type="component" value="Unassembled WGS sequence"/>
</dbReference>
<dbReference type="Pfam" id="PF00651">
    <property type="entry name" value="BTB"/>
    <property type="match status" value="1"/>
</dbReference>
<dbReference type="PANTHER" id="PTHR24413">
    <property type="entry name" value="SPECKLE-TYPE POZ PROTEIN"/>
    <property type="match status" value="1"/>
</dbReference>
<dbReference type="Gene3D" id="3.30.710.10">
    <property type="entry name" value="Potassium Channel Kv1.1, Chain A"/>
    <property type="match status" value="1"/>
</dbReference>
<accession>A0A226D3P3</accession>
<evidence type="ECO:0000259" key="1">
    <source>
        <dbReference type="PROSITE" id="PS50097"/>
    </source>
</evidence>
<dbReference type="EMBL" id="LNIX01000037">
    <property type="protein sequence ID" value="OXA39680.1"/>
    <property type="molecule type" value="Genomic_DNA"/>
</dbReference>
<dbReference type="InterPro" id="IPR000210">
    <property type="entry name" value="BTB/POZ_dom"/>
</dbReference>
<comment type="caution">
    <text evidence="2">The sequence shown here is derived from an EMBL/GenBank/DDBJ whole genome shotgun (WGS) entry which is preliminary data.</text>
</comment>
<dbReference type="PROSITE" id="PS50097">
    <property type="entry name" value="BTB"/>
    <property type="match status" value="1"/>
</dbReference>
<evidence type="ECO:0000313" key="2">
    <source>
        <dbReference type="EMBL" id="OXA39680.1"/>
    </source>
</evidence>
<protein>
    <submittedName>
        <fullName evidence="2">RCC1 and BTB domain-containing protein 1</fullName>
    </submittedName>
</protein>
<dbReference type="SUPFAM" id="SSF54695">
    <property type="entry name" value="POZ domain"/>
    <property type="match status" value="1"/>
</dbReference>
<dbReference type="AlphaFoldDB" id="A0A226D3P3"/>